<keyword evidence="2" id="KW-1133">Transmembrane helix</keyword>
<feature type="compositionally biased region" description="Acidic residues" evidence="1">
    <location>
        <begin position="132"/>
        <end position="145"/>
    </location>
</feature>
<feature type="transmembrane region" description="Helical" evidence="2">
    <location>
        <begin position="57"/>
        <end position="83"/>
    </location>
</feature>
<feature type="region of interest" description="Disordered" evidence="1">
    <location>
        <begin position="414"/>
        <end position="433"/>
    </location>
</feature>
<evidence type="ECO:0000313" key="3">
    <source>
        <dbReference type="EMBL" id="TGZ79942.1"/>
    </source>
</evidence>
<protein>
    <submittedName>
        <fullName evidence="3">Uncharacterized protein</fullName>
    </submittedName>
</protein>
<dbReference type="EMBL" id="ML220128">
    <property type="protein sequence ID" value="TGZ79942.1"/>
    <property type="molecule type" value="Genomic_DNA"/>
</dbReference>
<name>A0A4S2MTT7_9PEZI</name>
<feature type="region of interest" description="Disordered" evidence="1">
    <location>
        <begin position="539"/>
        <end position="596"/>
    </location>
</feature>
<feature type="compositionally biased region" description="Basic and acidic residues" evidence="1">
    <location>
        <begin position="107"/>
        <end position="131"/>
    </location>
</feature>
<dbReference type="Proteomes" id="UP000298138">
    <property type="component" value="Unassembled WGS sequence"/>
</dbReference>
<evidence type="ECO:0000313" key="4">
    <source>
        <dbReference type="Proteomes" id="UP000298138"/>
    </source>
</evidence>
<feature type="compositionally biased region" description="Basic and acidic residues" evidence="1">
    <location>
        <begin position="542"/>
        <end position="574"/>
    </location>
</feature>
<proteinExistence type="predicted"/>
<dbReference type="AlphaFoldDB" id="A0A4S2MTT7"/>
<keyword evidence="2" id="KW-0472">Membrane</keyword>
<feature type="region of interest" description="Disordered" evidence="1">
    <location>
        <begin position="179"/>
        <end position="253"/>
    </location>
</feature>
<evidence type="ECO:0000256" key="1">
    <source>
        <dbReference type="SAM" id="MobiDB-lite"/>
    </source>
</evidence>
<feature type="compositionally biased region" description="Acidic residues" evidence="1">
    <location>
        <begin position="420"/>
        <end position="433"/>
    </location>
</feature>
<keyword evidence="4" id="KW-1185">Reference proteome</keyword>
<feature type="region of interest" description="Disordered" evidence="1">
    <location>
        <begin position="107"/>
        <end position="146"/>
    </location>
</feature>
<sequence length="623" mass="69579">MTTPPPSTPTPPVLAILLASTLPPTSLSHLHLTCLPRPGAFHPSICIISPSHRPSSFITLAITLILLLLALIITLIVGLLSWLSLRVKRDLRGAEVVEGIGVREEWEKEKRRKREEMDRRLEEMRRRRDEREGEEESDSDEESEMGDALGVDINIYIKLWEEVGDDEASNRHYCGCHGSSTASDDDTSSDESSPSPSALPHSTPSLFLDSNPNPTSPPPQPSSPRIKLTDHPSLPLRCPHHPARQPYLSTTNPSLPPGVFTHLGFTAPQLTTYLREITAEQNPYKLRALISDLSIFVHWVEFAVKPSLLEAEKLEARAVRNRSLKAPDVSVQEEGEEMRYIKMRGREREVCRAVLGGITEDWDVGRLRRVSKELREKVRWEEEVIGPVLREAREVKEVKGRIVGRGEGFECCREWMPSESESESESGDDEDEDGEVVEMITDCPLWMFPRFSDYEDEDGQDYEEDYDDDYADYDEEGEVESVLIPTHCCHDSHVLTGSSTTCSSLCHQYEIITSAPSDEDYGLIEPITENCGFTRCHSTPVAEEKPDDNSEAEAKIVENTETENNKPTDPKDLDQVECTATNTPADEPTPVISTTESDLTVPVVTVTDSEPNAVLFSSAGSSL</sequence>
<dbReference type="InParanoid" id="A0A4S2MTT7"/>
<gene>
    <name evidence="3" type="ORF">EX30DRAFT_396750</name>
</gene>
<reference evidence="3 4" key="1">
    <citation type="submission" date="2019-04" db="EMBL/GenBank/DDBJ databases">
        <title>Comparative genomics and transcriptomics to analyze fruiting body development in filamentous ascomycetes.</title>
        <authorList>
            <consortium name="DOE Joint Genome Institute"/>
            <person name="Lutkenhaus R."/>
            <person name="Traeger S."/>
            <person name="Breuer J."/>
            <person name="Kuo A."/>
            <person name="Lipzen A."/>
            <person name="Pangilinan J."/>
            <person name="Dilworth D."/>
            <person name="Sandor L."/>
            <person name="Poggeler S."/>
            <person name="Barry K."/>
            <person name="Grigoriev I.V."/>
            <person name="Nowrousian M."/>
        </authorList>
    </citation>
    <scope>NUCLEOTIDE SEQUENCE [LARGE SCALE GENOMIC DNA]</scope>
    <source>
        <strain evidence="3 4">CBS 389.68</strain>
    </source>
</reference>
<evidence type="ECO:0000256" key="2">
    <source>
        <dbReference type="SAM" id="Phobius"/>
    </source>
</evidence>
<organism evidence="3 4">
    <name type="scientific">Ascodesmis nigricans</name>
    <dbReference type="NCBI Taxonomy" id="341454"/>
    <lineage>
        <taxon>Eukaryota</taxon>
        <taxon>Fungi</taxon>
        <taxon>Dikarya</taxon>
        <taxon>Ascomycota</taxon>
        <taxon>Pezizomycotina</taxon>
        <taxon>Pezizomycetes</taxon>
        <taxon>Pezizales</taxon>
        <taxon>Ascodesmidaceae</taxon>
        <taxon>Ascodesmis</taxon>
    </lineage>
</organism>
<accession>A0A4S2MTT7</accession>
<keyword evidence="2" id="KW-0812">Transmembrane</keyword>